<dbReference type="KEGG" id="dosa:Os12g0506600"/>
<proteinExistence type="predicted"/>
<keyword evidence="1" id="KW-0812">Transmembrane</keyword>
<name>A0A0P0YAF2_ORYSJ</name>
<protein>
    <submittedName>
        <fullName evidence="2">Os12g0506600 protein</fullName>
    </submittedName>
</protein>
<gene>
    <name evidence="2" type="ordered locus">Os12g0506600</name>
</gene>
<reference evidence="2 3" key="1">
    <citation type="journal article" date="2005" name="Nature">
        <title>The map-based sequence of the rice genome.</title>
        <authorList>
            <consortium name="International rice genome sequencing project (IRGSP)"/>
            <person name="Matsumoto T."/>
            <person name="Wu J."/>
            <person name="Kanamori H."/>
            <person name="Katayose Y."/>
            <person name="Fujisawa M."/>
            <person name="Namiki N."/>
            <person name="Mizuno H."/>
            <person name="Yamamoto K."/>
            <person name="Antonio B.A."/>
            <person name="Baba T."/>
            <person name="Sakata K."/>
            <person name="Nagamura Y."/>
            <person name="Aoki H."/>
            <person name="Arikawa K."/>
            <person name="Arita K."/>
            <person name="Bito T."/>
            <person name="Chiden Y."/>
            <person name="Fujitsuka N."/>
            <person name="Fukunaka R."/>
            <person name="Hamada M."/>
            <person name="Harada C."/>
            <person name="Hayashi A."/>
            <person name="Hijishita S."/>
            <person name="Honda M."/>
            <person name="Hosokawa S."/>
            <person name="Ichikawa Y."/>
            <person name="Idonuma A."/>
            <person name="Iijima M."/>
            <person name="Ikeda M."/>
            <person name="Ikeno M."/>
            <person name="Ito K."/>
            <person name="Ito S."/>
            <person name="Ito T."/>
            <person name="Ito Y."/>
            <person name="Ito Y."/>
            <person name="Iwabuchi A."/>
            <person name="Kamiya K."/>
            <person name="Karasawa W."/>
            <person name="Kurita K."/>
            <person name="Katagiri S."/>
            <person name="Kikuta A."/>
            <person name="Kobayashi H."/>
            <person name="Kobayashi N."/>
            <person name="Machita K."/>
            <person name="Maehara T."/>
            <person name="Masukawa M."/>
            <person name="Mizubayashi T."/>
            <person name="Mukai Y."/>
            <person name="Nagasaki H."/>
            <person name="Nagata Y."/>
            <person name="Naito S."/>
            <person name="Nakashima M."/>
            <person name="Nakama Y."/>
            <person name="Nakamichi Y."/>
            <person name="Nakamura M."/>
            <person name="Meguro A."/>
            <person name="Negishi M."/>
            <person name="Ohta I."/>
            <person name="Ohta T."/>
            <person name="Okamoto M."/>
            <person name="Ono N."/>
            <person name="Saji S."/>
            <person name="Sakaguchi M."/>
            <person name="Sakai K."/>
            <person name="Shibata M."/>
            <person name="Shimokawa T."/>
            <person name="Song J."/>
            <person name="Takazaki Y."/>
            <person name="Terasawa K."/>
            <person name="Tsugane M."/>
            <person name="Tsuji K."/>
            <person name="Ueda S."/>
            <person name="Waki K."/>
            <person name="Yamagata H."/>
            <person name="Yamamoto M."/>
            <person name="Yamamoto S."/>
            <person name="Yamane H."/>
            <person name="Yoshiki S."/>
            <person name="Yoshihara R."/>
            <person name="Yukawa K."/>
            <person name="Zhong H."/>
            <person name="Yano M."/>
            <person name="Yuan Q."/>
            <person name="Ouyang S."/>
            <person name="Liu J."/>
            <person name="Jones K.M."/>
            <person name="Gansberger K."/>
            <person name="Moffat K."/>
            <person name="Hill J."/>
            <person name="Bera J."/>
            <person name="Fadrosh D."/>
            <person name="Jin S."/>
            <person name="Johri S."/>
            <person name="Kim M."/>
            <person name="Overton L."/>
            <person name="Reardon M."/>
            <person name="Tsitrin T."/>
            <person name="Vuong H."/>
            <person name="Weaver B."/>
            <person name="Ciecko A."/>
            <person name="Tallon L."/>
            <person name="Jackson J."/>
            <person name="Pai G."/>
            <person name="Aken S.V."/>
            <person name="Utterback T."/>
            <person name="Reidmuller S."/>
            <person name="Feldblyum T."/>
            <person name="Hsiao J."/>
            <person name="Zismann V."/>
            <person name="Iobst S."/>
            <person name="de Vazeille A.R."/>
            <person name="Buell C.R."/>
            <person name="Ying K."/>
            <person name="Li Y."/>
            <person name="Lu T."/>
            <person name="Huang Y."/>
            <person name="Zhao Q."/>
            <person name="Feng Q."/>
            <person name="Zhang L."/>
            <person name="Zhu J."/>
            <person name="Weng Q."/>
            <person name="Mu J."/>
            <person name="Lu Y."/>
            <person name="Fan D."/>
            <person name="Liu Y."/>
            <person name="Guan J."/>
            <person name="Zhang Y."/>
            <person name="Yu S."/>
            <person name="Liu X."/>
            <person name="Zhang Y."/>
            <person name="Hong G."/>
            <person name="Han B."/>
            <person name="Choisne N."/>
            <person name="Demange N."/>
            <person name="Orjeda G."/>
            <person name="Samain S."/>
            <person name="Cattolico L."/>
            <person name="Pelletier E."/>
            <person name="Couloux A."/>
            <person name="Segurens B."/>
            <person name="Wincker P."/>
            <person name="D'Hont A."/>
            <person name="Scarpelli C."/>
            <person name="Weissenbach J."/>
            <person name="Salanoubat M."/>
            <person name="Quetier F."/>
            <person name="Yu Y."/>
            <person name="Kim H.R."/>
            <person name="Rambo T."/>
            <person name="Currie J."/>
            <person name="Collura K."/>
            <person name="Luo M."/>
            <person name="Yang T."/>
            <person name="Ammiraju J.S.S."/>
            <person name="Engler F."/>
            <person name="Soderlund C."/>
            <person name="Wing R.A."/>
            <person name="Palmer L.E."/>
            <person name="de la Bastide M."/>
            <person name="Spiegel L."/>
            <person name="Nascimento L."/>
            <person name="Zutavern T."/>
            <person name="O'Shaughnessy A."/>
            <person name="Dike S."/>
            <person name="Dedhia N."/>
            <person name="Preston R."/>
            <person name="Balija V."/>
            <person name="McCombie W.R."/>
            <person name="Chow T."/>
            <person name="Chen H."/>
            <person name="Chung M."/>
            <person name="Chen C."/>
            <person name="Shaw J."/>
            <person name="Wu H."/>
            <person name="Hsiao K."/>
            <person name="Chao Y."/>
            <person name="Chu M."/>
            <person name="Cheng C."/>
            <person name="Hour A."/>
            <person name="Lee P."/>
            <person name="Lin S."/>
            <person name="Lin Y."/>
            <person name="Liou J."/>
            <person name="Liu S."/>
            <person name="Hsing Y."/>
            <person name="Raghuvanshi S."/>
            <person name="Mohanty A."/>
            <person name="Bharti A.K."/>
            <person name="Gaur A."/>
            <person name="Gupta V."/>
            <person name="Kumar D."/>
            <person name="Ravi V."/>
            <person name="Vij S."/>
            <person name="Kapur A."/>
            <person name="Khurana P."/>
            <person name="Khurana P."/>
            <person name="Khurana J.P."/>
            <person name="Tyagi A.K."/>
            <person name="Gaikwad K."/>
            <person name="Singh A."/>
            <person name="Dalal V."/>
            <person name="Srivastava S."/>
            <person name="Dixit A."/>
            <person name="Pal A.K."/>
            <person name="Ghazi I.A."/>
            <person name="Yadav M."/>
            <person name="Pandit A."/>
            <person name="Bhargava A."/>
            <person name="Sureshbabu K."/>
            <person name="Batra K."/>
            <person name="Sharma T.R."/>
            <person name="Mohapatra T."/>
            <person name="Singh N.K."/>
            <person name="Messing J."/>
            <person name="Nelson A.B."/>
            <person name="Fuks G."/>
            <person name="Kavchok S."/>
            <person name="Keizer G."/>
            <person name="Linton E."/>
            <person name="Llaca V."/>
            <person name="Song R."/>
            <person name="Tanyolac B."/>
            <person name="Young S."/>
            <person name="Ho-Il K."/>
            <person name="Hahn J.H."/>
            <person name="Sangsakoo G."/>
            <person name="Vanavichit A."/>
            <person name="de Mattos Luiz.A.T."/>
            <person name="Zimmer P.D."/>
            <person name="Malone G."/>
            <person name="Dellagostin O."/>
            <person name="de Oliveira A.C."/>
            <person name="Bevan M."/>
            <person name="Bancroft I."/>
            <person name="Minx P."/>
            <person name="Cordum H."/>
            <person name="Wilson R."/>
            <person name="Cheng Z."/>
            <person name="Jin W."/>
            <person name="Jiang J."/>
            <person name="Leong S.A."/>
            <person name="Iwama H."/>
            <person name="Gojobori T."/>
            <person name="Itoh T."/>
            <person name="Niimura Y."/>
            <person name="Fujii Y."/>
            <person name="Habara T."/>
            <person name="Sakai H."/>
            <person name="Sato Y."/>
            <person name="Wilson G."/>
            <person name="Kumar K."/>
            <person name="McCouch S."/>
            <person name="Juretic N."/>
            <person name="Hoen D."/>
            <person name="Wright S."/>
            <person name="Bruskiewich R."/>
            <person name="Bureau T."/>
            <person name="Miyao A."/>
            <person name="Hirochika H."/>
            <person name="Nishikawa T."/>
            <person name="Kadowaki K."/>
            <person name="Sugiura M."/>
            <person name="Burr B."/>
            <person name="Sasaki T."/>
        </authorList>
    </citation>
    <scope>NUCLEOTIDE SEQUENCE [LARGE SCALE GENOMIC DNA]</scope>
    <source>
        <strain evidence="3">cv. Nipponbare</strain>
    </source>
</reference>
<reference evidence="3" key="2">
    <citation type="journal article" date="2008" name="Nucleic Acids Res.">
        <title>The rice annotation project database (RAP-DB): 2008 update.</title>
        <authorList>
            <consortium name="The rice annotation project (RAP)"/>
        </authorList>
    </citation>
    <scope>GENOME REANNOTATION</scope>
    <source>
        <strain evidence="3">cv. Nipponbare</strain>
    </source>
</reference>
<dbReference type="EMBL" id="AP008218">
    <property type="protein sequence ID" value="BAH95696.1"/>
    <property type="molecule type" value="Genomic_DNA"/>
</dbReference>
<organism evidence="2 3">
    <name type="scientific">Oryza sativa subsp. japonica</name>
    <name type="common">Rice</name>
    <dbReference type="NCBI Taxonomy" id="39947"/>
    <lineage>
        <taxon>Eukaryota</taxon>
        <taxon>Viridiplantae</taxon>
        <taxon>Streptophyta</taxon>
        <taxon>Embryophyta</taxon>
        <taxon>Tracheophyta</taxon>
        <taxon>Spermatophyta</taxon>
        <taxon>Magnoliopsida</taxon>
        <taxon>Liliopsida</taxon>
        <taxon>Poales</taxon>
        <taxon>Poaceae</taxon>
        <taxon>BOP clade</taxon>
        <taxon>Oryzoideae</taxon>
        <taxon>Oryzeae</taxon>
        <taxon>Oryzinae</taxon>
        <taxon>Oryza</taxon>
        <taxon>Oryza sativa</taxon>
    </lineage>
</organism>
<keyword evidence="1" id="KW-0472">Membrane</keyword>
<accession>A0A0P0YAF2</accession>
<evidence type="ECO:0000256" key="1">
    <source>
        <dbReference type="SAM" id="Phobius"/>
    </source>
</evidence>
<dbReference type="AlphaFoldDB" id="A0A0P0YAF2"/>
<keyword evidence="1" id="KW-1133">Transmembrane helix</keyword>
<feature type="transmembrane region" description="Helical" evidence="1">
    <location>
        <begin position="20"/>
        <end position="45"/>
    </location>
</feature>
<feature type="transmembrane region" description="Helical" evidence="1">
    <location>
        <begin position="104"/>
        <end position="125"/>
    </location>
</feature>
<evidence type="ECO:0000313" key="3">
    <source>
        <dbReference type="Proteomes" id="UP000000763"/>
    </source>
</evidence>
<sequence>MTSSVDSATILLLPCGDDLIGFFPLVTLTSFFFLASPPPAAMVVFSGGSGVDSYATMSFHTTTPASPFFPVSSTAVAAAFFPAFTGLVRSPTRLRDDADRSLAIAVAAASGGGGGVFRGLGWAAAGRRDSRSSKACAPPYLQAWWQDPADGRW</sequence>
<dbReference type="Gramene" id="Os12t0506600-01">
    <property type="protein sequence ID" value="Os12t0506600-01"/>
    <property type="gene ID" value="Os12g0506600"/>
</dbReference>
<dbReference type="Proteomes" id="UP000000763">
    <property type="component" value="Chromosome 12"/>
</dbReference>
<feature type="transmembrane region" description="Helical" evidence="1">
    <location>
        <begin position="65"/>
        <end position="84"/>
    </location>
</feature>
<evidence type="ECO:0000313" key="2">
    <source>
        <dbReference type="EMBL" id="BAH95696.1"/>
    </source>
</evidence>